<evidence type="ECO:0000313" key="3">
    <source>
        <dbReference type="Proteomes" id="UP000215914"/>
    </source>
</evidence>
<feature type="region of interest" description="Disordered" evidence="1">
    <location>
        <begin position="32"/>
        <end position="52"/>
    </location>
</feature>
<dbReference type="Proteomes" id="UP000215914">
    <property type="component" value="Unassembled WGS sequence"/>
</dbReference>
<protein>
    <submittedName>
        <fullName evidence="2">Uncharacterized protein</fullName>
    </submittedName>
</protein>
<comment type="caution">
    <text evidence="2">The sequence shown here is derived from an EMBL/GenBank/DDBJ whole genome shotgun (WGS) entry which is preliminary data.</text>
</comment>
<keyword evidence="3" id="KW-1185">Reference proteome</keyword>
<sequence>MPQSFILPFLPYFLYLKQGSSKAPIVIPTAAASSQAKGKAPETSVAHTTPAVETSPLQATGTSWLKQAEDLHSCSPLAPLFVEGLPVPNVPKWKITPSTVVGTPETAHDFMAHTIPPFHRCMNFYLDPDLFYD</sequence>
<proteinExistence type="predicted"/>
<organism evidence="2 3">
    <name type="scientific">Helianthus annuus</name>
    <name type="common">Common sunflower</name>
    <dbReference type="NCBI Taxonomy" id="4232"/>
    <lineage>
        <taxon>Eukaryota</taxon>
        <taxon>Viridiplantae</taxon>
        <taxon>Streptophyta</taxon>
        <taxon>Embryophyta</taxon>
        <taxon>Tracheophyta</taxon>
        <taxon>Spermatophyta</taxon>
        <taxon>Magnoliopsida</taxon>
        <taxon>eudicotyledons</taxon>
        <taxon>Gunneridae</taxon>
        <taxon>Pentapetalae</taxon>
        <taxon>asterids</taxon>
        <taxon>campanulids</taxon>
        <taxon>Asterales</taxon>
        <taxon>Asteraceae</taxon>
        <taxon>Asteroideae</taxon>
        <taxon>Heliantheae alliance</taxon>
        <taxon>Heliantheae</taxon>
        <taxon>Helianthus</taxon>
    </lineage>
</organism>
<evidence type="ECO:0000256" key="1">
    <source>
        <dbReference type="SAM" id="MobiDB-lite"/>
    </source>
</evidence>
<dbReference type="AlphaFoldDB" id="A0A9K3HJ71"/>
<accession>A0A9K3HJ71</accession>
<dbReference type="EMBL" id="MNCJ02000327">
    <property type="protein sequence ID" value="KAF5779293.1"/>
    <property type="molecule type" value="Genomic_DNA"/>
</dbReference>
<gene>
    <name evidence="2" type="ORF">HanXRQr2_Chr12g0557681</name>
</gene>
<name>A0A9K3HJ71_HELAN</name>
<dbReference type="Gramene" id="mRNA:HanXRQr2_Chr12g0557681">
    <property type="protein sequence ID" value="CDS:HanXRQr2_Chr12g0557681.1"/>
    <property type="gene ID" value="HanXRQr2_Chr12g0557681"/>
</dbReference>
<reference evidence="2" key="1">
    <citation type="journal article" date="2017" name="Nature">
        <title>The sunflower genome provides insights into oil metabolism, flowering and Asterid evolution.</title>
        <authorList>
            <person name="Badouin H."/>
            <person name="Gouzy J."/>
            <person name="Grassa C.J."/>
            <person name="Murat F."/>
            <person name="Staton S.E."/>
            <person name="Cottret L."/>
            <person name="Lelandais-Briere C."/>
            <person name="Owens G.L."/>
            <person name="Carrere S."/>
            <person name="Mayjonade B."/>
            <person name="Legrand L."/>
            <person name="Gill N."/>
            <person name="Kane N.C."/>
            <person name="Bowers J.E."/>
            <person name="Hubner S."/>
            <person name="Bellec A."/>
            <person name="Berard A."/>
            <person name="Berges H."/>
            <person name="Blanchet N."/>
            <person name="Boniface M.C."/>
            <person name="Brunel D."/>
            <person name="Catrice O."/>
            <person name="Chaidir N."/>
            <person name="Claudel C."/>
            <person name="Donnadieu C."/>
            <person name="Faraut T."/>
            <person name="Fievet G."/>
            <person name="Helmstetter N."/>
            <person name="King M."/>
            <person name="Knapp S.J."/>
            <person name="Lai Z."/>
            <person name="Le Paslier M.C."/>
            <person name="Lippi Y."/>
            <person name="Lorenzon L."/>
            <person name="Mandel J.R."/>
            <person name="Marage G."/>
            <person name="Marchand G."/>
            <person name="Marquand E."/>
            <person name="Bret-Mestries E."/>
            <person name="Morien E."/>
            <person name="Nambeesan S."/>
            <person name="Nguyen T."/>
            <person name="Pegot-Espagnet P."/>
            <person name="Pouilly N."/>
            <person name="Raftis F."/>
            <person name="Sallet E."/>
            <person name="Schiex T."/>
            <person name="Thomas J."/>
            <person name="Vandecasteele C."/>
            <person name="Vares D."/>
            <person name="Vear F."/>
            <person name="Vautrin S."/>
            <person name="Crespi M."/>
            <person name="Mangin B."/>
            <person name="Burke J.M."/>
            <person name="Salse J."/>
            <person name="Munos S."/>
            <person name="Vincourt P."/>
            <person name="Rieseberg L.H."/>
            <person name="Langlade N.B."/>
        </authorList>
    </citation>
    <scope>NUCLEOTIDE SEQUENCE</scope>
    <source>
        <tissue evidence="2">Leaves</tissue>
    </source>
</reference>
<reference evidence="2" key="2">
    <citation type="submission" date="2020-06" db="EMBL/GenBank/DDBJ databases">
        <title>Helianthus annuus Genome sequencing and assembly Release 2.</title>
        <authorList>
            <person name="Gouzy J."/>
            <person name="Langlade N."/>
            <person name="Munos S."/>
        </authorList>
    </citation>
    <scope>NUCLEOTIDE SEQUENCE</scope>
    <source>
        <tissue evidence="2">Leaves</tissue>
    </source>
</reference>
<evidence type="ECO:0000313" key="2">
    <source>
        <dbReference type="EMBL" id="KAF5779293.1"/>
    </source>
</evidence>